<keyword evidence="4" id="KW-0456">Lyase</keyword>
<dbReference type="PIRSF" id="PIRSF006278">
    <property type="entry name" value="ACCD_DCysDesulf"/>
    <property type="match status" value="1"/>
</dbReference>
<dbReference type="Gene3D" id="3.40.50.1100">
    <property type="match status" value="2"/>
</dbReference>
<protein>
    <submittedName>
        <fullName evidence="6">Threonine dehydratase</fullName>
    </submittedName>
</protein>
<dbReference type="CDD" id="cd01562">
    <property type="entry name" value="Thr-dehyd"/>
    <property type="match status" value="1"/>
</dbReference>
<feature type="domain" description="Tryptophan synthase beta chain-like PALP" evidence="5">
    <location>
        <begin position="23"/>
        <end position="311"/>
    </location>
</feature>
<evidence type="ECO:0000313" key="6">
    <source>
        <dbReference type="EMBL" id="TDW59730.1"/>
    </source>
</evidence>
<evidence type="ECO:0000256" key="3">
    <source>
        <dbReference type="ARBA" id="ARBA00022898"/>
    </source>
</evidence>
<dbReference type="SUPFAM" id="SSF53686">
    <property type="entry name" value="Tryptophan synthase beta subunit-like PLP-dependent enzymes"/>
    <property type="match status" value="1"/>
</dbReference>
<evidence type="ECO:0000256" key="4">
    <source>
        <dbReference type="ARBA" id="ARBA00023239"/>
    </source>
</evidence>
<comment type="similarity">
    <text evidence="2">Belongs to the ACC deaminase/D-cysteine desulfhydrase family.</text>
</comment>
<comment type="cofactor">
    <cofactor evidence="1">
        <name>pyridoxal 5'-phosphate</name>
        <dbReference type="ChEBI" id="CHEBI:597326"/>
    </cofactor>
</comment>
<dbReference type="EMBL" id="SODO01000004">
    <property type="protein sequence ID" value="TDW59730.1"/>
    <property type="molecule type" value="Genomic_DNA"/>
</dbReference>
<name>A0ABY2EZX2_9GAMM</name>
<organism evidence="6 7">
    <name type="scientific">Oceanimonas baumannii</name>
    <dbReference type="NCBI Taxonomy" id="129578"/>
    <lineage>
        <taxon>Bacteria</taxon>
        <taxon>Pseudomonadati</taxon>
        <taxon>Pseudomonadota</taxon>
        <taxon>Gammaproteobacteria</taxon>
        <taxon>Aeromonadales</taxon>
        <taxon>Aeromonadaceae</taxon>
        <taxon>Oceanimonas</taxon>
    </lineage>
</organism>
<reference evidence="6 7" key="1">
    <citation type="submission" date="2019-03" db="EMBL/GenBank/DDBJ databases">
        <title>Genomic Encyclopedia of Archaeal and Bacterial Type Strains, Phase II (KMG-II): from individual species to whole genera.</title>
        <authorList>
            <person name="Goeker M."/>
        </authorList>
    </citation>
    <scope>NUCLEOTIDE SEQUENCE [LARGE SCALE GENOMIC DNA]</scope>
    <source>
        <strain evidence="6 7">DSM 15594</strain>
    </source>
</reference>
<dbReference type="InterPro" id="IPR036052">
    <property type="entry name" value="TrpB-like_PALP_sf"/>
</dbReference>
<keyword evidence="7" id="KW-1185">Reference proteome</keyword>
<accession>A0ABY2EZX2</accession>
<dbReference type="NCBIfam" id="NF005680">
    <property type="entry name" value="PRK07476.1"/>
    <property type="match status" value="1"/>
</dbReference>
<dbReference type="Pfam" id="PF00291">
    <property type="entry name" value="PALP"/>
    <property type="match status" value="1"/>
</dbReference>
<comment type="caution">
    <text evidence="6">The sequence shown here is derived from an EMBL/GenBank/DDBJ whole genome shotgun (WGS) entry which is preliminary data.</text>
</comment>
<sequence>MPATTFIPDPHQMYLARQALQGQVVRTPLIRSESLSRRFGCEAWLKLETLQPTGAFKLRGATFAMSKLTREQRQHGVVTCSTGNHGRAIAYAGNKLGINTIICMSRLVPANKVTAIRELGAEARIIGDSQDEAEVEALRLVAEQGMSYLPPFDHPDIIAGQGTIGLEILEDLPDVDTIFAGLSGGGLLGGIGIAVKSINPAIELIGVSMDKGAAMVESLQQGRPVQVTEYASFADSLGGGIGLSNQYSFHAVRQVMSQSYLVSESAIARAMVHFARQEKMLVEGAAVAGVAAMEQHRLDMRGKKVVFVISGHNVALETFDQARCLAAIPS</sequence>
<dbReference type="InterPro" id="IPR000634">
    <property type="entry name" value="Ser/Thr_deHydtase_PyrdxlP-BS"/>
</dbReference>
<gene>
    <name evidence="6" type="ORF">LY04_01371</name>
</gene>
<keyword evidence="3" id="KW-0663">Pyridoxal phosphate</keyword>
<dbReference type="InterPro" id="IPR050147">
    <property type="entry name" value="Ser/Thr_Dehydratase"/>
</dbReference>
<dbReference type="PANTHER" id="PTHR48078:SF6">
    <property type="entry name" value="L-THREONINE DEHYDRATASE CATABOLIC TDCB"/>
    <property type="match status" value="1"/>
</dbReference>
<evidence type="ECO:0000256" key="2">
    <source>
        <dbReference type="ARBA" id="ARBA00008639"/>
    </source>
</evidence>
<dbReference type="Proteomes" id="UP000295058">
    <property type="component" value="Unassembled WGS sequence"/>
</dbReference>
<dbReference type="PROSITE" id="PS00165">
    <property type="entry name" value="DEHYDRATASE_SER_THR"/>
    <property type="match status" value="1"/>
</dbReference>
<proteinExistence type="inferred from homology"/>
<dbReference type="InterPro" id="IPR027278">
    <property type="entry name" value="ACCD_DCysDesulf"/>
</dbReference>
<evidence type="ECO:0000313" key="7">
    <source>
        <dbReference type="Proteomes" id="UP000295058"/>
    </source>
</evidence>
<evidence type="ECO:0000259" key="5">
    <source>
        <dbReference type="Pfam" id="PF00291"/>
    </source>
</evidence>
<dbReference type="RefSeq" id="WP_243832800.1">
    <property type="nucleotide sequence ID" value="NZ_NQJF01000005.1"/>
</dbReference>
<dbReference type="PANTHER" id="PTHR48078">
    <property type="entry name" value="THREONINE DEHYDRATASE, MITOCHONDRIAL-RELATED"/>
    <property type="match status" value="1"/>
</dbReference>
<evidence type="ECO:0000256" key="1">
    <source>
        <dbReference type="ARBA" id="ARBA00001933"/>
    </source>
</evidence>
<dbReference type="InterPro" id="IPR001926">
    <property type="entry name" value="TrpB-like_PALP"/>
</dbReference>